<evidence type="ECO:0000256" key="1">
    <source>
        <dbReference type="SAM" id="Phobius"/>
    </source>
</evidence>
<dbReference type="InterPro" id="IPR050696">
    <property type="entry name" value="FtsA/MreB"/>
</dbReference>
<keyword evidence="1" id="KW-0472">Membrane</keyword>
<keyword evidence="3" id="KW-1185">Reference proteome</keyword>
<dbReference type="Pfam" id="PF11104">
    <property type="entry name" value="PilM_2"/>
    <property type="match status" value="1"/>
</dbReference>
<name>A0A098MFW5_9BACL</name>
<organism evidence="2 3">
    <name type="scientific">Paenibacillus wynnii</name>
    <dbReference type="NCBI Taxonomy" id="268407"/>
    <lineage>
        <taxon>Bacteria</taxon>
        <taxon>Bacillati</taxon>
        <taxon>Bacillota</taxon>
        <taxon>Bacilli</taxon>
        <taxon>Bacillales</taxon>
        <taxon>Paenibacillaceae</taxon>
        <taxon>Paenibacillus</taxon>
    </lineage>
</organism>
<dbReference type="Proteomes" id="UP000029734">
    <property type="component" value="Unassembled WGS sequence"/>
</dbReference>
<dbReference type="RefSeq" id="WP_036652662.1">
    <property type="nucleotide sequence ID" value="NZ_JQCR01000002.1"/>
</dbReference>
<reference evidence="2 3" key="2">
    <citation type="submission" date="2014-10" db="EMBL/GenBank/DDBJ databases">
        <title>Comparative genomics of the Paenibacillus odorifer group.</title>
        <authorList>
            <person name="Tsai Y.-C."/>
            <person name="Martin N."/>
            <person name="Korlach J."/>
            <person name="Wiedmann M."/>
        </authorList>
    </citation>
    <scope>NUCLEOTIDE SEQUENCE [LARGE SCALE GENOMIC DNA]</scope>
    <source>
        <strain evidence="2 3">DSM 18334</strain>
    </source>
</reference>
<dbReference type="SUPFAM" id="SSF53067">
    <property type="entry name" value="Actin-like ATPase domain"/>
    <property type="match status" value="1"/>
</dbReference>
<keyword evidence="1" id="KW-0812">Transmembrane</keyword>
<dbReference type="Gene3D" id="3.30.1490.300">
    <property type="match status" value="1"/>
</dbReference>
<accession>A0A098MFW5</accession>
<gene>
    <name evidence="2" type="ORF">PWYN_14625</name>
</gene>
<protein>
    <submittedName>
        <fullName evidence="2">Uncharacterized protein</fullName>
    </submittedName>
</protein>
<evidence type="ECO:0000313" key="2">
    <source>
        <dbReference type="EMBL" id="KGE20437.1"/>
    </source>
</evidence>
<sequence>MLGLGQKADGLSIEESGIRYISLKKSKAWEVRKKRFLPLQPGMIIENEVADSEALLEVVKAWVKKEGLRNTKVSLTIPPSQIIIRKMTIPTTNDKQLEQLVKLEVETGLHLPFDNPIYDYVITGTDEEQSHLLVFAAPRKPIQDYIDIMEKAGIHISSVETSATALARSISLGLNKSFEETMLIHLEHSVMDIYMLRSGNPVFIRTLSLYDLHQEKLVLSMLPSDAEYVAEAAASAVVEEESLSPEQIVEITAEISRMLNFYQYSLHDGTTRIREVLITGSPSLRRQLEQVLRQSLSEIEITPISLDQLGEGAVHDPELNSYRIAAGAALGSQESHIDLLPREDREAIIFPYIAIALVGIWLLGVIGTGIYFAVNKGTISDQEQQLQGLQDRRGAIQLELGKLTNSGAGQLDRKAAIDEILKYKLSAVAVLSELVKGLPPGSKLRDIVYTYRTSIDLTTSMPNMEAASIYLGQLRAMSFTTDVTIQKLSEGGGDSGSGIVAGNSSAGSYTVVYKVNMSAVNQQANATEAIQEGVDSDGTNQ</sequence>
<comment type="caution">
    <text evidence="2">The sequence shown here is derived from an EMBL/GenBank/DDBJ whole genome shotgun (WGS) entry which is preliminary data.</text>
</comment>
<reference evidence="2 3" key="1">
    <citation type="submission" date="2014-08" db="EMBL/GenBank/DDBJ databases">
        <authorList>
            <person name="den Bakker H.C."/>
        </authorList>
    </citation>
    <scope>NUCLEOTIDE SEQUENCE [LARGE SCALE GENOMIC DNA]</scope>
    <source>
        <strain evidence="2 3">DSM 18334</strain>
    </source>
</reference>
<dbReference type="InterPro" id="IPR005883">
    <property type="entry name" value="PilM"/>
</dbReference>
<dbReference type="InterPro" id="IPR043129">
    <property type="entry name" value="ATPase_NBD"/>
</dbReference>
<dbReference type="PANTHER" id="PTHR32432:SF3">
    <property type="entry name" value="ETHANOLAMINE UTILIZATION PROTEIN EUTJ"/>
    <property type="match status" value="1"/>
</dbReference>
<dbReference type="PANTHER" id="PTHR32432">
    <property type="entry name" value="CELL DIVISION PROTEIN FTSA-RELATED"/>
    <property type="match status" value="1"/>
</dbReference>
<feature type="transmembrane region" description="Helical" evidence="1">
    <location>
        <begin position="349"/>
        <end position="374"/>
    </location>
</feature>
<proteinExistence type="predicted"/>
<keyword evidence="1" id="KW-1133">Transmembrane helix</keyword>
<dbReference type="STRING" id="268407.PWYN_14625"/>
<dbReference type="OrthoDB" id="2690797at2"/>
<evidence type="ECO:0000313" key="3">
    <source>
        <dbReference type="Proteomes" id="UP000029734"/>
    </source>
</evidence>
<dbReference type="EMBL" id="JQCR01000002">
    <property type="protein sequence ID" value="KGE20437.1"/>
    <property type="molecule type" value="Genomic_DNA"/>
</dbReference>
<dbReference type="eggNOG" id="COG4972">
    <property type="taxonomic scope" value="Bacteria"/>
</dbReference>
<dbReference type="Gene3D" id="3.30.420.40">
    <property type="match status" value="2"/>
</dbReference>
<dbReference type="AlphaFoldDB" id="A0A098MFW5"/>